<accession>A3MTB1</accession>
<feature type="transmembrane region" description="Helical" evidence="9">
    <location>
        <begin position="44"/>
        <end position="65"/>
    </location>
</feature>
<feature type="transmembrane region" description="Helical" evidence="9">
    <location>
        <begin position="71"/>
        <end position="90"/>
    </location>
</feature>
<keyword evidence="7 9" id="KW-0472">Membrane</keyword>
<keyword evidence="5" id="KW-0029">Amino-acid transport</keyword>
<keyword evidence="6 9" id="KW-1133">Transmembrane helix</keyword>
<dbReference type="CDD" id="cd06582">
    <property type="entry name" value="TM_PBP1_LivH_like"/>
    <property type="match status" value="1"/>
</dbReference>
<reference evidence="10" key="1">
    <citation type="submission" date="2007-02" db="EMBL/GenBank/DDBJ databases">
        <title>Complete sequence of Pyrobaculum calidifontis JCM 11548.</title>
        <authorList>
            <consortium name="US DOE Joint Genome Institute"/>
            <person name="Copeland A."/>
            <person name="Lucas S."/>
            <person name="Lapidus A."/>
            <person name="Barry K."/>
            <person name="Glavina del Rio T."/>
            <person name="Dalin E."/>
            <person name="Tice H."/>
            <person name="Pitluck S."/>
            <person name="Chain P."/>
            <person name="Malfatti S."/>
            <person name="Shin M."/>
            <person name="Vergez L."/>
            <person name="Schmutz J."/>
            <person name="Larimer F."/>
            <person name="Land M."/>
            <person name="Hauser L."/>
            <person name="Kyrpides N."/>
            <person name="Mikhailova N."/>
            <person name="Cozen A.E."/>
            <person name="Fitz-Gibbon S.T."/>
            <person name="House C.H."/>
            <person name="Saltikov C."/>
            <person name="Lowe T.M."/>
            <person name="Richardson P."/>
        </authorList>
    </citation>
    <scope>NUCLEOTIDE SEQUENCE [LARGE SCALE GENOMIC DNA]</scope>
    <source>
        <strain evidence="10">JCM 11548</strain>
    </source>
</reference>
<dbReference type="HOGENOM" id="CLU_039929_1_0_2"/>
<dbReference type="PANTHER" id="PTHR11795:SF449">
    <property type="entry name" value="BRANCHED-CHAIN AMINO ACID TRANSPORT PERMEASE PROTEIN LIVH-RELATED"/>
    <property type="match status" value="1"/>
</dbReference>
<evidence type="ECO:0000313" key="11">
    <source>
        <dbReference type="Proteomes" id="UP000001431"/>
    </source>
</evidence>
<dbReference type="KEGG" id="pcl:Pcal_0445"/>
<dbReference type="GO" id="GO:0022857">
    <property type="term" value="F:transmembrane transporter activity"/>
    <property type="evidence" value="ECO:0007669"/>
    <property type="project" value="InterPro"/>
</dbReference>
<dbReference type="GO" id="GO:0005886">
    <property type="term" value="C:plasma membrane"/>
    <property type="evidence" value="ECO:0007669"/>
    <property type="project" value="UniProtKB-SubCell"/>
</dbReference>
<evidence type="ECO:0000256" key="9">
    <source>
        <dbReference type="SAM" id="Phobius"/>
    </source>
</evidence>
<feature type="transmembrane region" description="Helical" evidence="9">
    <location>
        <begin position="102"/>
        <end position="122"/>
    </location>
</feature>
<keyword evidence="2" id="KW-0813">Transport</keyword>
<keyword evidence="4 9" id="KW-0812">Transmembrane</keyword>
<feature type="transmembrane region" description="Helical" evidence="9">
    <location>
        <begin position="12"/>
        <end position="32"/>
    </location>
</feature>
<evidence type="ECO:0000256" key="4">
    <source>
        <dbReference type="ARBA" id="ARBA00022692"/>
    </source>
</evidence>
<sequence length="311" mass="33406">MDLFIDYPTLARAIIFSNIYALLGLGLNLTYITTKIPSFAHGDLATVGAYVSYFTIVFLLGGAAASVYLSLPLVVLMSGAVAVATYIAVFRPMIRRGASITALMIASFGVHFVLFSAVAIAADYVQNTYKVLTRNVLLANYEFVWPGTDFLTSSLINTSLAVAAVSALLYFILYRTRYGVVMRASIDNIYLAKAVGINVEAVFAIAWFLIGAVTGLAGVYMAMFFPMTEELGWLRLALVFVASVVGGLSNIFGGLLGGYVVGLSTVLGAAYILAPLNVPIEFQLIIPFSIVIVILLFMPQGLVSLLTKRGR</sequence>
<dbReference type="InterPro" id="IPR001851">
    <property type="entry name" value="ABC_transp_permease"/>
</dbReference>
<evidence type="ECO:0000256" key="3">
    <source>
        <dbReference type="ARBA" id="ARBA00022475"/>
    </source>
</evidence>
<dbReference type="AlphaFoldDB" id="A3MTB1"/>
<dbReference type="GeneID" id="4909219"/>
<gene>
    <name evidence="10" type="ordered locus">Pcal_0445</name>
</gene>
<dbReference type="EMBL" id="CP000561">
    <property type="protein sequence ID" value="ABO07878.1"/>
    <property type="molecule type" value="Genomic_DNA"/>
</dbReference>
<evidence type="ECO:0000256" key="5">
    <source>
        <dbReference type="ARBA" id="ARBA00022970"/>
    </source>
</evidence>
<keyword evidence="3" id="KW-1003">Cell membrane</keyword>
<comment type="similarity">
    <text evidence="8">Belongs to the binding-protein-dependent transport system permease family. LivHM subfamily.</text>
</comment>
<organism evidence="10 11">
    <name type="scientific">Pyrobaculum calidifontis (strain DSM 21063 / JCM 11548 / VA1)</name>
    <dbReference type="NCBI Taxonomy" id="410359"/>
    <lineage>
        <taxon>Archaea</taxon>
        <taxon>Thermoproteota</taxon>
        <taxon>Thermoprotei</taxon>
        <taxon>Thermoproteales</taxon>
        <taxon>Thermoproteaceae</taxon>
        <taxon>Pyrobaculum</taxon>
    </lineage>
</organism>
<feature type="transmembrane region" description="Helical" evidence="9">
    <location>
        <begin position="155"/>
        <end position="174"/>
    </location>
</feature>
<comment type="subcellular location">
    <subcellularLocation>
        <location evidence="1">Cell membrane</location>
        <topology evidence="1">Multi-pass membrane protein</topology>
    </subcellularLocation>
</comment>
<dbReference type="Pfam" id="PF02653">
    <property type="entry name" value="BPD_transp_2"/>
    <property type="match status" value="1"/>
</dbReference>
<evidence type="ECO:0000256" key="8">
    <source>
        <dbReference type="ARBA" id="ARBA00037998"/>
    </source>
</evidence>
<protein>
    <submittedName>
        <fullName evidence="10">Amino acid/amide ABC transporter membrane protein 1, HAAT family</fullName>
    </submittedName>
</protein>
<feature type="transmembrane region" description="Helical" evidence="9">
    <location>
        <begin position="259"/>
        <end position="278"/>
    </location>
</feature>
<evidence type="ECO:0000256" key="7">
    <source>
        <dbReference type="ARBA" id="ARBA00023136"/>
    </source>
</evidence>
<proteinExistence type="inferred from homology"/>
<dbReference type="InterPro" id="IPR052157">
    <property type="entry name" value="BCAA_transport_permease"/>
</dbReference>
<evidence type="ECO:0000313" key="10">
    <source>
        <dbReference type="EMBL" id="ABO07878.1"/>
    </source>
</evidence>
<evidence type="ECO:0000256" key="6">
    <source>
        <dbReference type="ARBA" id="ARBA00022989"/>
    </source>
</evidence>
<dbReference type="GO" id="GO:0006865">
    <property type="term" value="P:amino acid transport"/>
    <property type="evidence" value="ECO:0007669"/>
    <property type="project" value="UniProtKB-KW"/>
</dbReference>
<dbReference type="eggNOG" id="arCOG01269">
    <property type="taxonomic scope" value="Archaea"/>
</dbReference>
<dbReference type="Proteomes" id="UP000001431">
    <property type="component" value="Chromosome"/>
</dbReference>
<feature type="transmembrane region" description="Helical" evidence="9">
    <location>
        <begin position="195"/>
        <end position="221"/>
    </location>
</feature>
<dbReference type="STRING" id="410359.Pcal_0445"/>
<dbReference type="RefSeq" id="WP_011849136.1">
    <property type="nucleotide sequence ID" value="NC_009073.1"/>
</dbReference>
<keyword evidence="11" id="KW-1185">Reference proteome</keyword>
<feature type="transmembrane region" description="Helical" evidence="9">
    <location>
        <begin position="284"/>
        <end position="306"/>
    </location>
</feature>
<evidence type="ECO:0000256" key="2">
    <source>
        <dbReference type="ARBA" id="ARBA00022448"/>
    </source>
</evidence>
<name>A3MTB1_PYRCJ</name>
<evidence type="ECO:0000256" key="1">
    <source>
        <dbReference type="ARBA" id="ARBA00004651"/>
    </source>
</evidence>
<feature type="transmembrane region" description="Helical" evidence="9">
    <location>
        <begin position="233"/>
        <end position="252"/>
    </location>
</feature>
<dbReference type="PANTHER" id="PTHR11795">
    <property type="entry name" value="BRANCHED-CHAIN AMINO ACID TRANSPORT SYSTEM PERMEASE PROTEIN LIVH"/>
    <property type="match status" value="1"/>
</dbReference>
<dbReference type="OrthoDB" id="43815at2157"/>